<dbReference type="AlphaFoldDB" id="A0A9K3DAM4"/>
<keyword evidence="3" id="KW-1185">Reference proteome</keyword>
<evidence type="ECO:0000313" key="2">
    <source>
        <dbReference type="EMBL" id="GIQ90368.1"/>
    </source>
</evidence>
<accession>A0A9K3DAM4</accession>
<sequence>MFNRADTLTPWSNKPSDSRRHDDKLLTSGVPSALADLLEDYSDDLVSKLPSLSLAGCGLRK</sequence>
<dbReference type="EMBL" id="BDIP01006092">
    <property type="protein sequence ID" value="GIQ90368.1"/>
    <property type="molecule type" value="Genomic_DNA"/>
</dbReference>
<dbReference type="Proteomes" id="UP000265618">
    <property type="component" value="Unassembled WGS sequence"/>
</dbReference>
<organism evidence="2 3">
    <name type="scientific">Kipferlia bialata</name>
    <dbReference type="NCBI Taxonomy" id="797122"/>
    <lineage>
        <taxon>Eukaryota</taxon>
        <taxon>Metamonada</taxon>
        <taxon>Carpediemonas-like organisms</taxon>
        <taxon>Kipferlia</taxon>
    </lineage>
</organism>
<name>A0A9K3DAM4_9EUKA</name>
<feature type="region of interest" description="Disordered" evidence="1">
    <location>
        <begin position="1"/>
        <end position="24"/>
    </location>
</feature>
<reference evidence="2 3" key="1">
    <citation type="journal article" date="2018" name="PLoS ONE">
        <title>The draft genome of Kipferlia bialata reveals reductive genome evolution in fornicate parasites.</title>
        <authorList>
            <person name="Tanifuji G."/>
            <person name="Takabayashi S."/>
            <person name="Kume K."/>
            <person name="Takagi M."/>
            <person name="Nakayama T."/>
            <person name="Kamikawa R."/>
            <person name="Inagaki Y."/>
            <person name="Hashimoto T."/>
        </authorList>
    </citation>
    <scope>NUCLEOTIDE SEQUENCE [LARGE SCALE GENOMIC DNA]</scope>
    <source>
        <strain evidence="2">NY0173</strain>
    </source>
</reference>
<protein>
    <submittedName>
        <fullName evidence="2">Uncharacterized protein</fullName>
    </submittedName>
</protein>
<gene>
    <name evidence="2" type="ORF">KIPB_013138</name>
</gene>
<comment type="caution">
    <text evidence="2">The sequence shown here is derived from an EMBL/GenBank/DDBJ whole genome shotgun (WGS) entry which is preliminary data.</text>
</comment>
<feature type="non-terminal residue" evidence="2">
    <location>
        <position position="61"/>
    </location>
</feature>
<proteinExistence type="predicted"/>
<evidence type="ECO:0000256" key="1">
    <source>
        <dbReference type="SAM" id="MobiDB-lite"/>
    </source>
</evidence>
<evidence type="ECO:0000313" key="3">
    <source>
        <dbReference type="Proteomes" id="UP000265618"/>
    </source>
</evidence>